<reference evidence="4 5" key="1">
    <citation type="submission" date="2019-08" db="EMBL/GenBank/DDBJ databases">
        <authorList>
            <person name="Peeters C."/>
        </authorList>
    </citation>
    <scope>NUCLEOTIDE SEQUENCE [LARGE SCALE GENOMIC DNA]</scope>
    <source>
        <strain evidence="4 5">LMG 31118</strain>
    </source>
</reference>
<dbReference type="SMART" id="SM01007">
    <property type="entry name" value="Aldolase_II"/>
    <property type="match status" value="1"/>
</dbReference>
<dbReference type="EMBL" id="CABPSQ010000002">
    <property type="protein sequence ID" value="VVE64949.1"/>
    <property type="molecule type" value="Genomic_DNA"/>
</dbReference>
<feature type="domain" description="Class II aldolase/adducin N-terminal" evidence="3">
    <location>
        <begin position="28"/>
        <end position="200"/>
    </location>
</feature>
<evidence type="ECO:0000256" key="1">
    <source>
        <dbReference type="ARBA" id="ARBA00022723"/>
    </source>
</evidence>
<name>A0A5E4ZU74_9BURK</name>
<dbReference type="Gene3D" id="3.40.225.10">
    <property type="entry name" value="Class II aldolase/adducin N-terminal domain"/>
    <property type="match status" value="1"/>
</dbReference>
<dbReference type="GO" id="GO:0016832">
    <property type="term" value="F:aldehyde-lyase activity"/>
    <property type="evidence" value="ECO:0007669"/>
    <property type="project" value="TreeGrafter"/>
</dbReference>
<accession>A0A5E4ZU74</accession>
<keyword evidence="2" id="KW-0456">Lyase</keyword>
<evidence type="ECO:0000256" key="2">
    <source>
        <dbReference type="ARBA" id="ARBA00023239"/>
    </source>
</evidence>
<evidence type="ECO:0000259" key="3">
    <source>
        <dbReference type="SMART" id="SM01007"/>
    </source>
</evidence>
<evidence type="ECO:0000313" key="4">
    <source>
        <dbReference type="EMBL" id="VVE64949.1"/>
    </source>
</evidence>
<keyword evidence="1" id="KW-0479">Metal-binding</keyword>
<sequence length="265" mass="27747">MPGGIPMTHTTLPTAGMPDIASVAALDRAVRVAARTLARAGLAHAYGHCSARIDDAHFVVCAARPMGLIGVGETGTVVPIDGPLPEGVLGEVRLHQQIYRARPEIGAVARTMPSKTMSLSTLRRTPRALHGPGTYFAPGVPLWDDPQLIRSDEQAAAVVACMGTNAAVVMRGNGAVVAADTLEAMVALTWYLEDAARVDLDVLALEGKFAAAVLDDAQCRARATRSGRIIERMWEYLSAGDPELSGAHATCATHATHAANVPSTS</sequence>
<dbReference type="SUPFAM" id="SSF53639">
    <property type="entry name" value="AraD/HMP-PK domain-like"/>
    <property type="match status" value="1"/>
</dbReference>
<evidence type="ECO:0000313" key="5">
    <source>
        <dbReference type="Proteomes" id="UP000414136"/>
    </source>
</evidence>
<dbReference type="Proteomes" id="UP000414136">
    <property type="component" value="Unassembled WGS sequence"/>
</dbReference>
<organism evidence="4 5">
    <name type="scientific">Pandoraea captiosa</name>
    <dbReference type="NCBI Taxonomy" id="2508302"/>
    <lineage>
        <taxon>Bacteria</taxon>
        <taxon>Pseudomonadati</taxon>
        <taxon>Pseudomonadota</taxon>
        <taxon>Betaproteobacteria</taxon>
        <taxon>Burkholderiales</taxon>
        <taxon>Burkholderiaceae</taxon>
        <taxon>Pandoraea</taxon>
    </lineage>
</organism>
<protein>
    <submittedName>
        <fullName evidence="4">Aldolase</fullName>
    </submittedName>
</protein>
<dbReference type="Pfam" id="PF00596">
    <property type="entry name" value="Aldolase_II"/>
    <property type="match status" value="1"/>
</dbReference>
<dbReference type="PANTHER" id="PTHR22789">
    <property type="entry name" value="FUCULOSE PHOSPHATE ALDOLASE"/>
    <property type="match status" value="1"/>
</dbReference>
<dbReference type="InterPro" id="IPR001303">
    <property type="entry name" value="Aldolase_II/adducin_N"/>
</dbReference>
<dbReference type="PANTHER" id="PTHR22789:SF0">
    <property type="entry name" value="3-OXO-TETRONATE 4-PHOSPHATE DECARBOXYLASE-RELATED"/>
    <property type="match status" value="1"/>
</dbReference>
<dbReference type="InterPro" id="IPR036409">
    <property type="entry name" value="Aldolase_II/adducin_N_sf"/>
</dbReference>
<proteinExistence type="predicted"/>
<dbReference type="GO" id="GO:0019323">
    <property type="term" value="P:pentose catabolic process"/>
    <property type="evidence" value="ECO:0007669"/>
    <property type="project" value="TreeGrafter"/>
</dbReference>
<dbReference type="GO" id="GO:0046872">
    <property type="term" value="F:metal ion binding"/>
    <property type="evidence" value="ECO:0007669"/>
    <property type="project" value="UniProtKB-KW"/>
</dbReference>
<gene>
    <name evidence="4" type="ORF">PCA31118_01851</name>
</gene>
<dbReference type="InterPro" id="IPR050197">
    <property type="entry name" value="Aldolase_class_II_sugar_metab"/>
</dbReference>
<dbReference type="GO" id="GO:0005829">
    <property type="term" value="C:cytosol"/>
    <property type="evidence" value="ECO:0007669"/>
    <property type="project" value="TreeGrafter"/>
</dbReference>
<dbReference type="AlphaFoldDB" id="A0A5E4ZU74"/>
<keyword evidence="5" id="KW-1185">Reference proteome</keyword>